<accession>A0A1I0UC58</accession>
<dbReference type="GO" id="GO:0030313">
    <property type="term" value="C:cell envelope"/>
    <property type="evidence" value="ECO:0007669"/>
    <property type="project" value="UniProtKB-SubCell"/>
</dbReference>
<keyword evidence="2 3" id="KW-0732">Signal</keyword>
<dbReference type="InterPro" id="IPR038352">
    <property type="entry name" value="Imelysin_sf"/>
</dbReference>
<dbReference type="Gene3D" id="1.20.1420.20">
    <property type="entry name" value="M75 peptidase, HXXE motif"/>
    <property type="match status" value="1"/>
</dbReference>
<reference evidence="5 6" key="1">
    <citation type="submission" date="2016-10" db="EMBL/GenBank/DDBJ databases">
        <authorList>
            <person name="de Groot N.N."/>
        </authorList>
    </citation>
    <scope>NUCLEOTIDE SEQUENCE [LARGE SCALE GENOMIC DNA]</scope>
    <source>
        <strain evidence="5 6">CGMCC 1.6117</strain>
    </source>
</reference>
<dbReference type="Pfam" id="PF09375">
    <property type="entry name" value="Peptidase_M75"/>
    <property type="match status" value="1"/>
</dbReference>
<organism evidence="5 6">
    <name type="scientific">Paracoccus halophilus</name>
    <dbReference type="NCBI Taxonomy" id="376733"/>
    <lineage>
        <taxon>Bacteria</taxon>
        <taxon>Pseudomonadati</taxon>
        <taxon>Pseudomonadota</taxon>
        <taxon>Alphaproteobacteria</taxon>
        <taxon>Rhodobacterales</taxon>
        <taxon>Paracoccaceae</taxon>
        <taxon>Paracoccus</taxon>
    </lineage>
</organism>
<evidence type="ECO:0000256" key="3">
    <source>
        <dbReference type="SAM" id="SignalP"/>
    </source>
</evidence>
<feature type="domain" description="Imelysin-like" evidence="4">
    <location>
        <begin position="35"/>
        <end position="308"/>
    </location>
</feature>
<proteinExistence type="predicted"/>
<dbReference type="Proteomes" id="UP000182312">
    <property type="component" value="Unassembled WGS sequence"/>
</dbReference>
<dbReference type="AlphaFoldDB" id="A0A1I0UC58"/>
<comment type="subcellular location">
    <subcellularLocation>
        <location evidence="1">Cell envelope</location>
    </subcellularLocation>
</comment>
<evidence type="ECO:0000256" key="2">
    <source>
        <dbReference type="ARBA" id="ARBA00022729"/>
    </source>
</evidence>
<sequence>MRLVNILLAPALALALSLASPAQADVASVIDQRILPDLAAFREAAGALAETAARTCDSEELRRSWNETFDVWLRVGFLNLGPGEEGGRNLAIAFWPDPKGIGARQQRRMLATEDPVVNDPARFAESSVALRGLFGLERLLYPDAPPEGDYACALIRATAADLARMATEIDQGWRDGFAQELLSAGQPGNDRFLSPAEAQQALFTQFMTGLEFIADRRLARPLATFERPRPERAEARASGRSLRNVELSLQALLDFATALAGDVPETRADIGQAIADARALDDPVFAGITDPQGYVRAESLLQRVRTARETALAEVGGKLGVSIGFNSADGD</sequence>
<protein>
    <recommendedName>
        <fullName evidence="4">Imelysin-like domain-containing protein</fullName>
    </recommendedName>
</protein>
<name>A0A1I0UC58_9RHOB</name>
<feature type="chain" id="PRO_5010371213" description="Imelysin-like domain-containing protein" evidence="3">
    <location>
        <begin position="25"/>
        <end position="331"/>
    </location>
</feature>
<dbReference type="RefSeq" id="WP_139221749.1">
    <property type="nucleotide sequence ID" value="NZ_FOJO01000031.1"/>
</dbReference>
<evidence type="ECO:0000313" key="6">
    <source>
        <dbReference type="Proteomes" id="UP000182312"/>
    </source>
</evidence>
<evidence type="ECO:0000259" key="4">
    <source>
        <dbReference type="Pfam" id="PF09375"/>
    </source>
</evidence>
<dbReference type="OrthoDB" id="5729110at2"/>
<dbReference type="InterPro" id="IPR034984">
    <property type="entry name" value="Imelysin-like_IPPA"/>
</dbReference>
<evidence type="ECO:0000313" key="5">
    <source>
        <dbReference type="EMBL" id="SFA60826.1"/>
    </source>
</evidence>
<dbReference type="EMBL" id="FOJO01000031">
    <property type="protein sequence ID" value="SFA60826.1"/>
    <property type="molecule type" value="Genomic_DNA"/>
</dbReference>
<feature type="signal peptide" evidence="3">
    <location>
        <begin position="1"/>
        <end position="24"/>
    </location>
</feature>
<gene>
    <name evidence="5" type="ORF">SAMN04487972_13118</name>
</gene>
<dbReference type="InterPro" id="IPR018976">
    <property type="entry name" value="Imelysin-like"/>
</dbReference>
<evidence type="ECO:0000256" key="1">
    <source>
        <dbReference type="ARBA" id="ARBA00004196"/>
    </source>
</evidence>
<dbReference type="CDD" id="cd14659">
    <property type="entry name" value="Imelysin-like_IPPA"/>
    <property type="match status" value="1"/>
</dbReference>